<dbReference type="PANTHER" id="PTHR43214:SF41">
    <property type="entry name" value="NITRATE_NITRITE RESPONSE REGULATOR PROTEIN NARP"/>
    <property type="match status" value="1"/>
</dbReference>
<keyword evidence="1" id="KW-0805">Transcription regulation</keyword>
<keyword evidence="2" id="KW-0238">DNA-binding</keyword>
<dbReference type="SUPFAM" id="SSF52172">
    <property type="entry name" value="CheY-like"/>
    <property type="match status" value="1"/>
</dbReference>
<dbReference type="Pfam" id="PF00072">
    <property type="entry name" value="Response_reg"/>
    <property type="match status" value="1"/>
</dbReference>
<dbReference type="PRINTS" id="PR00038">
    <property type="entry name" value="HTHLUXR"/>
</dbReference>
<dbReference type="InterPro" id="IPR000792">
    <property type="entry name" value="Tscrpt_reg_LuxR_C"/>
</dbReference>
<dbReference type="InterPro" id="IPR011006">
    <property type="entry name" value="CheY-like_superfamily"/>
</dbReference>
<proteinExistence type="predicted"/>
<dbReference type="Gene3D" id="1.10.10.10">
    <property type="entry name" value="Winged helix-like DNA-binding domain superfamily/Winged helix DNA-binding domain"/>
    <property type="match status" value="1"/>
</dbReference>
<evidence type="ECO:0008006" key="9">
    <source>
        <dbReference type="Google" id="ProtNLM"/>
    </source>
</evidence>
<organism evidence="7 8">
    <name type="scientific">Sphingobacterium kyonggiense</name>
    <dbReference type="NCBI Taxonomy" id="714075"/>
    <lineage>
        <taxon>Bacteria</taxon>
        <taxon>Pseudomonadati</taxon>
        <taxon>Bacteroidota</taxon>
        <taxon>Sphingobacteriia</taxon>
        <taxon>Sphingobacteriales</taxon>
        <taxon>Sphingobacteriaceae</taxon>
        <taxon>Sphingobacterium</taxon>
    </lineage>
</organism>
<evidence type="ECO:0000259" key="5">
    <source>
        <dbReference type="PROSITE" id="PS50043"/>
    </source>
</evidence>
<evidence type="ECO:0000313" key="7">
    <source>
        <dbReference type="EMBL" id="GAA4146365.1"/>
    </source>
</evidence>
<dbReference type="InterPro" id="IPR036388">
    <property type="entry name" value="WH-like_DNA-bd_sf"/>
</dbReference>
<name>A0ABP7Z320_9SPHI</name>
<comment type="caution">
    <text evidence="7">The sequence shown here is derived from an EMBL/GenBank/DDBJ whole genome shotgun (WGS) entry which is preliminary data.</text>
</comment>
<feature type="modified residue" description="4-aspartylphosphate" evidence="4">
    <location>
        <position position="55"/>
    </location>
</feature>
<dbReference type="PANTHER" id="PTHR43214">
    <property type="entry name" value="TWO-COMPONENT RESPONSE REGULATOR"/>
    <property type="match status" value="1"/>
</dbReference>
<dbReference type="SMART" id="SM00448">
    <property type="entry name" value="REC"/>
    <property type="match status" value="1"/>
</dbReference>
<dbReference type="PROSITE" id="PS50110">
    <property type="entry name" value="RESPONSE_REGULATORY"/>
    <property type="match status" value="1"/>
</dbReference>
<keyword evidence="4" id="KW-0597">Phosphoprotein</keyword>
<feature type="domain" description="Response regulatory" evidence="6">
    <location>
        <begin position="4"/>
        <end position="120"/>
    </location>
</feature>
<dbReference type="EMBL" id="BAAAZI010000012">
    <property type="protein sequence ID" value="GAA4146365.1"/>
    <property type="molecule type" value="Genomic_DNA"/>
</dbReference>
<reference evidence="8" key="1">
    <citation type="journal article" date="2019" name="Int. J. Syst. Evol. Microbiol.">
        <title>The Global Catalogue of Microorganisms (GCM) 10K type strain sequencing project: providing services to taxonomists for standard genome sequencing and annotation.</title>
        <authorList>
            <consortium name="The Broad Institute Genomics Platform"/>
            <consortium name="The Broad Institute Genome Sequencing Center for Infectious Disease"/>
            <person name="Wu L."/>
            <person name="Ma J."/>
        </authorList>
    </citation>
    <scope>NUCLEOTIDE SEQUENCE [LARGE SCALE GENOMIC DNA]</scope>
    <source>
        <strain evidence="8">JCM 16704</strain>
    </source>
</reference>
<keyword evidence="8" id="KW-1185">Reference proteome</keyword>
<dbReference type="Gene3D" id="3.40.50.2300">
    <property type="match status" value="1"/>
</dbReference>
<feature type="domain" description="HTH luxR-type" evidence="5">
    <location>
        <begin position="134"/>
        <end position="199"/>
    </location>
</feature>
<evidence type="ECO:0000256" key="3">
    <source>
        <dbReference type="ARBA" id="ARBA00023163"/>
    </source>
</evidence>
<dbReference type="PROSITE" id="PS50043">
    <property type="entry name" value="HTH_LUXR_2"/>
    <property type="match status" value="1"/>
</dbReference>
<keyword evidence="3" id="KW-0804">Transcription</keyword>
<accession>A0ABP7Z320</accession>
<evidence type="ECO:0000256" key="2">
    <source>
        <dbReference type="ARBA" id="ARBA00023125"/>
    </source>
</evidence>
<dbReference type="InterPro" id="IPR039420">
    <property type="entry name" value="WalR-like"/>
</dbReference>
<evidence type="ECO:0000259" key="6">
    <source>
        <dbReference type="PROSITE" id="PS50110"/>
    </source>
</evidence>
<gene>
    <name evidence="7" type="ORF">GCM10022216_31190</name>
</gene>
<evidence type="ECO:0000256" key="1">
    <source>
        <dbReference type="ARBA" id="ARBA00023015"/>
    </source>
</evidence>
<evidence type="ECO:0000313" key="8">
    <source>
        <dbReference type="Proteomes" id="UP001500101"/>
    </source>
</evidence>
<dbReference type="Proteomes" id="UP001500101">
    <property type="component" value="Unassembled WGS sequence"/>
</dbReference>
<dbReference type="Pfam" id="PF00196">
    <property type="entry name" value="GerE"/>
    <property type="match status" value="1"/>
</dbReference>
<sequence length="207" mass="24351">MVLRVLIVEDEVIIARFIEHHLRSNYPELELSICVTKEEVLEELPLFKPNLVLCDIELQEDIDGIDLMKIMRKDNDFAVLFITSYQSKHIMNRAFELAPENYIIKPLDENRLYAGIQPSLKRLQREEQNSKKYIPPVISQLSPQELQVIKLIAKRLTTKQIAQQLFLSPYTVKNTRHKICRKLNLEEENNALLAWVIQHQDFICEDQ</sequence>
<dbReference type="SMART" id="SM00421">
    <property type="entry name" value="HTH_LUXR"/>
    <property type="match status" value="1"/>
</dbReference>
<dbReference type="InterPro" id="IPR001789">
    <property type="entry name" value="Sig_transdc_resp-reg_receiver"/>
</dbReference>
<dbReference type="RefSeq" id="WP_344675715.1">
    <property type="nucleotide sequence ID" value="NZ_BAAAZI010000012.1"/>
</dbReference>
<evidence type="ECO:0000256" key="4">
    <source>
        <dbReference type="PROSITE-ProRule" id="PRU00169"/>
    </source>
</evidence>
<protein>
    <recommendedName>
        <fullName evidence="9">LuxR family two component transcriptional regulator</fullName>
    </recommendedName>
</protein>
<dbReference type="CDD" id="cd06170">
    <property type="entry name" value="LuxR_C_like"/>
    <property type="match status" value="1"/>
</dbReference>